<evidence type="ECO:0000313" key="2">
    <source>
        <dbReference type="Proteomes" id="UP000028582"/>
    </source>
</evidence>
<evidence type="ECO:0000313" key="1">
    <source>
        <dbReference type="EMBL" id="ETO69385.1"/>
    </source>
</evidence>
<dbReference type="AlphaFoldDB" id="A0A080ZRX4"/>
<reference evidence="1 2" key="1">
    <citation type="submission" date="2013-11" db="EMBL/GenBank/DDBJ databases">
        <title>The Genome Sequence of Phytophthora parasitica P1976.</title>
        <authorList>
            <consortium name="The Broad Institute Genomics Platform"/>
            <person name="Russ C."/>
            <person name="Tyler B."/>
            <person name="Panabieres F."/>
            <person name="Shan W."/>
            <person name="Tripathy S."/>
            <person name="Grunwald N."/>
            <person name="Machado M."/>
            <person name="Johnson C.S."/>
            <person name="Walker B."/>
            <person name="Young S."/>
            <person name="Zeng Q."/>
            <person name="Gargeya S."/>
            <person name="Fitzgerald M."/>
            <person name="Haas B."/>
            <person name="Abouelleil A."/>
            <person name="Allen A.W."/>
            <person name="Alvarado L."/>
            <person name="Arachchi H.M."/>
            <person name="Berlin A.M."/>
            <person name="Chapman S.B."/>
            <person name="Gainer-Dewar J."/>
            <person name="Goldberg J."/>
            <person name="Griggs A."/>
            <person name="Gujja S."/>
            <person name="Hansen M."/>
            <person name="Howarth C."/>
            <person name="Imamovic A."/>
            <person name="Ireland A."/>
            <person name="Larimer J."/>
            <person name="McCowan C."/>
            <person name="Murphy C."/>
            <person name="Pearson M."/>
            <person name="Poon T.W."/>
            <person name="Priest M."/>
            <person name="Roberts A."/>
            <person name="Saif S."/>
            <person name="Shea T."/>
            <person name="Sisk P."/>
            <person name="Sykes S."/>
            <person name="Wortman J."/>
            <person name="Nusbaum C."/>
            <person name="Birren B."/>
        </authorList>
    </citation>
    <scope>NUCLEOTIDE SEQUENCE [LARGE SCALE GENOMIC DNA]</scope>
    <source>
        <strain evidence="1 2">P1976</strain>
    </source>
</reference>
<dbReference type="Proteomes" id="UP000028582">
    <property type="component" value="Unassembled WGS sequence"/>
</dbReference>
<protein>
    <submittedName>
        <fullName evidence="1">Uncharacterized protein</fullName>
    </submittedName>
</protein>
<accession>A0A080ZRX4</accession>
<sequence>MQGENMNTIFHFSFQTDSNPSSILCIMSKVLIPVAVTQNKSHLRLASFEHADITSARPIQIQK</sequence>
<organism evidence="1 2">
    <name type="scientific">Phytophthora nicotianae P1976</name>
    <dbReference type="NCBI Taxonomy" id="1317066"/>
    <lineage>
        <taxon>Eukaryota</taxon>
        <taxon>Sar</taxon>
        <taxon>Stramenopiles</taxon>
        <taxon>Oomycota</taxon>
        <taxon>Peronosporomycetes</taxon>
        <taxon>Peronosporales</taxon>
        <taxon>Peronosporaceae</taxon>
        <taxon>Phytophthora</taxon>
    </lineage>
</organism>
<gene>
    <name evidence="1" type="ORF">F444_14020</name>
</gene>
<dbReference type="EMBL" id="ANJA01002555">
    <property type="protein sequence ID" value="ETO69385.1"/>
    <property type="molecule type" value="Genomic_DNA"/>
</dbReference>
<comment type="caution">
    <text evidence="1">The sequence shown here is derived from an EMBL/GenBank/DDBJ whole genome shotgun (WGS) entry which is preliminary data.</text>
</comment>
<name>A0A080ZRX4_PHYNI</name>
<proteinExistence type="predicted"/>